<dbReference type="PANTHER" id="PTHR46403">
    <property type="entry name" value="TP53-REGULATED INHIBITOR OF APOPTOSIS 1"/>
    <property type="match status" value="1"/>
</dbReference>
<dbReference type="EMBL" id="CP054534">
    <property type="protein sequence ID" value="QSL64633.1"/>
    <property type="molecule type" value="Genomic_DNA"/>
</dbReference>
<sequence>MASSINPECNELKQRYDTCFNNWYTNRFLQGSRTLEECDELFQAYKACFMKVLHEKPIMELLNHARTRAPFEEGGKRHRNVQDGNLF</sequence>
<dbReference type="GO" id="GO:0005829">
    <property type="term" value="C:cytosol"/>
    <property type="evidence" value="ECO:0007669"/>
    <property type="project" value="TreeGrafter"/>
</dbReference>
<organism evidence="3 4">
    <name type="scientific">Pneumocystis wakefieldiae</name>
    <dbReference type="NCBI Taxonomy" id="38082"/>
    <lineage>
        <taxon>Eukaryota</taxon>
        <taxon>Fungi</taxon>
        <taxon>Dikarya</taxon>
        <taxon>Ascomycota</taxon>
        <taxon>Taphrinomycotina</taxon>
        <taxon>Pneumocystomycetes</taxon>
        <taxon>Pneumocystaceae</taxon>
        <taxon>Pneumocystis</taxon>
    </lineage>
</organism>
<reference evidence="3" key="1">
    <citation type="submission" date="2020-06" db="EMBL/GenBank/DDBJ databases">
        <title>Genomes of multiple members of Pneumocystis genus reveal paths to human pathogen Pneumocystis jirovecii.</title>
        <authorList>
            <person name="Cisse O.H."/>
            <person name="Ma L."/>
            <person name="Dekker J."/>
            <person name="Khil P."/>
            <person name="Jo J."/>
            <person name="Brenchley J."/>
            <person name="Blair R."/>
            <person name="Pahar B."/>
            <person name="Chabe M."/>
            <person name="Van Rompay K.A."/>
            <person name="Keesler R."/>
            <person name="Sukura A."/>
            <person name="Hirsch V."/>
            <person name="Kutty G."/>
            <person name="Liu Y."/>
            <person name="Peng L."/>
            <person name="Chen J."/>
            <person name="Song J."/>
            <person name="Weissenbacher-Lang C."/>
            <person name="Xu J."/>
            <person name="Upham N.S."/>
            <person name="Stajich J.E."/>
            <person name="Cuomo C.A."/>
            <person name="Cushion M.T."/>
            <person name="Kovacs J.A."/>
        </authorList>
    </citation>
    <scope>NUCLEOTIDE SEQUENCE</scope>
    <source>
        <strain evidence="3">2A</strain>
    </source>
</reference>
<dbReference type="OrthoDB" id="19091at2759"/>
<dbReference type="InterPro" id="IPR007918">
    <property type="entry name" value="MDM35_apoptosis"/>
</dbReference>
<accession>A0A899FVF9</accession>
<proteinExistence type="inferred from homology"/>
<protein>
    <recommendedName>
        <fullName evidence="5">Mitochondrial distribution and morphology protein 35</fullName>
    </recommendedName>
</protein>
<keyword evidence="2" id="KW-1015">Disulfide bond</keyword>
<evidence type="ECO:0000256" key="2">
    <source>
        <dbReference type="ARBA" id="ARBA00023157"/>
    </source>
</evidence>
<evidence type="ECO:0000313" key="3">
    <source>
        <dbReference type="EMBL" id="QSL64633.1"/>
    </source>
</evidence>
<evidence type="ECO:0008006" key="5">
    <source>
        <dbReference type="Google" id="ProtNLM"/>
    </source>
</evidence>
<dbReference type="AlphaFoldDB" id="A0A899FVF9"/>
<dbReference type="PANTHER" id="PTHR46403:SF1">
    <property type="entry name" value="TP53-REGULATED INHIBITOR OF APOPTOSIS 1"/>
    <property type="match status" value="1"/>
</dbReference>
<dbReference type="PROSITE" id="PS51808">
    <property type="entry name" value="CHCH"/>
    <property type="match status" value="1"/>
</dbReference>
<dbReference type="Proteomes" id="UP000663699">
    <property type="component" value="Chromosome 3"/>
</dbReference>
<gene>
    <name evidence="3" type="ORF">MERGE_001934</name>
</gene>
<evidence type="ECO:0000313" key="4">
    <source>
        <dbReference type="Proteomes" id="UP000663699"/>
    </source>
</evidence>
<evidence type="ECO:0000256" key="1">
    <source>
        <dbReference type="ARBA" id="ARBA00006196"/>
    </source>
</evidence>
<dbReference type="GO" id="GO:1990050">
    <property type="term" value="F:phosphatidic acid transfer activity"/>
    <property type="evidence" value="ECO:0007669"/>
    <property type="project" value="TreeGrafter"/>
</dbReference>
<dbReference type="Pfam" id="PF05254">
    <property type="entry name" value="UPF0203"/>
    <property type="match status" value="1"/>
</dbReference>
<comment type="similarity">
    <text evidence="1">Belongs to the TRIAP1/MDM35 family.</text>
</comment>
<dbReference type="GO" id="GO:0045332">
    <property type="term" value="P:phospholipid translocation"/>
    <property type="evidence" value="ECO:0007669"/>
    <property type="project" value="TreeGrafter"/>
</dbReference>
<keyword evidence="4" id="KW-1185">Reference proteome</keyword>
<dbReference type="GO" id="GO:0005634">
    <property type="term" value="C:nucleus"/>
    <property type="evidence" value="ECO:0007669"/>
    <property type="project" value="TreeGrafter"/>
</dbReference>
<dbReference type="GO" id="GO:0005758">
    <property type="term" value="C:mitochondrial intermembrane space"/>
    <property type="evidence" value="ECO:0007669"/>
    <property type="project" value="TreeGrafter"/>
</dbReference>
<name>A0A899FVF9_9ASCO</name>